<dbReference type="OrthoDB" id="6710339at2"/>
<dbReference type="EMBL" id="QANS01000001">
    <property type="protein sequence ID" value="PTU33035.1"/>
    <property type="molecule type" value="Genomic_DNA"/>
</dbReference>
<accession>A0A2T5MKD9</accession>
<proteinExistence type="predicted"/>
<evidence type="ECO:0000313" key="1">
    <source>
        <dbReference type="EMBL" id="PTU33035.1"/>
    </source>
</evidence>
<keyword evidence="2" id="KW-1185">Reference proteome</keyword>
<dbReference type="Proteomes" id="UP000244248">
    <property type="component" value="Unassembled WGS sequence"/>
</dbReference>
<name>A0A2T5MKD9_9GAMM</name>
<comment type="caution">
    <text evidence="1">The sequence shown here is derived from an EMBL/GenBank/DDBJ whole genome shotgun (WGS) entry which is preliminary data.</text>
</comment>
<protein>
    <submittedName>
        <fullName evidence="1">Uncharacterized protein</fullName>
    </submittedName>
</protein>
<evidence type="ECO:0000313" key="2">
    <source>
        <dbReference type="Proteomes" id="UP000244248"/>
    </source>
</evidence>
<organism evidence="1 2">
    <name type="scientific">Stenotrophobium rhamnosiphilum</name>
    <dbReference type="NCBI Taxonomy" id="2029166"/>
    <lineage>
        <taxon>Bacteria</taxon>
        <taxon>Pseudomonadati</taxon>
        <taxon>Pseudomonadota</taxon>
        <taxon>Gammaproteobacteria</taxon>
        <taxon>Nevskiales</taxon>
        <taxon>Nevskiaceae</taxon>
        <taxon>Stenotrophobium</taxon>
    </lineage>
</organism>
<dbReference type="RefSeq" id="WP_107938742.1">
    <property type="nucleotide sequence ID" value="NZ_QANS01000001.1"/>
</dbReference>
<dbReference type="AlphaFoldDB" id="A0A2T5MKD9"/>
<reference evidence="1 2" key="1">
    <citation type="submission" date="2018-04" db="EMBL/GenBank/DDBJ databases">
        <title>Novel species isolated from glacier.</title>
        <authorList>
            <person name="Liu Q."/>
            <person name="Xin Y.-H."/>
        </authorList>
    </citation>
    <scope>NUCLEOTIDE SEQUENCE [LARGE SCALE GENOMIC DNA]</scope>
    <source>
        <strain evidence="1 2">GT1R17</strain>
    </source>
</reference>
<sequence length="102" mass="11172">MLEKVKVTGVKWFQDSIDGKAFDTGTAFIEERLDESKGRAKGYACTPYRLGSAALAQVLAKREMPLVCEVEFDRVTNGKETQIIIADIRPLGEKSPPVAKAA</sequence>
<gene>
    <name evidence="1" type="ORF">CJD38_02695</name>
</gene>